<sequence>MDLKPLMQLSYGMYVVGADDNGKPAGCIVNTISQITSENPIVALSMNKNNYTHDVILNSGKFSVSILSEQTDPTVISYMGFSSGRDTNKFEQVAYRMVEDMPVLTDHISGAFLCKVVGSYEVETHTIILGRVVDTFDYNDDIPPMSYRYYHQVVKGKAPKNAPTYVKEEVTAEQPEEEIYVCTVCGYVYHGDLTKEPDDYVCPICKQGKDKFVKK</sequence>
<evidence type="ECO:0000313" key="4">
    <source>
        <dbReference type="EMBL" id="MBC5788405.1"/>
    </source>
</evidence>
<comment type="caution">
    <text evidence="4">The sequence shown here is derived from an EMBL/GenBank/DDBJ whole genome shotgun (WGS) entry which is preliminary data.</text>
</comment>
<evidence type="ECO:0000256" key="1">
    <source>
        <dbReference type="ARBA" id="ARBA00001965"/>
    </source>
</evidence>
<dbReference type="SMART" id="SM00903">
    <property type="entry name" value="Flavin_Reduct"/>
    <property type="match status" value="1"/>
</dbReference>
<evidence type="ECO:0000313" key="5">
    <source>
        <dbReference type="Proteomes" id="UP000649151"/>
    </source>
</evidence>
<reference evidence="4 5" key="1">
    <citation type="submission" date="2020-08" db="EMBL/GenBank/DDBJ databases">
        <title>Genome public.</title>
        <authorList>
            <person name="Liu C."/>
            <person name="Sun Q."/>
        </authorList>
    </citation>
    <scope>NUCLEOTIDE SEQUENCE [LARGE SCALE GENOMIC DNA]</scope>
    <source>
        <strain evidence="4 5">NSJ-27</strain>
    </source>
</reference>
<accession>A0ABR7ITC8</accession>
<dbReference type="Pfam" id="PF21349">
    <property type="entry name" value="RUBY_RBDX"/>
    <property type="match status" value="1"/>
</dbReference>
<dbReference type="InterPro" id="IPR002563">
    <property type="entry name" value="Flavin_Rdtase-like_dom"/>
</dbReference>
<feature type="domain" description="Rubredoxin-like" evidence="3">
    <location>
        <begin position="177"/>
        <end position="215"/>
    </location>
</feature>
<evidence type="ECO:0000256" key="2">
    <source>
        <dbReference type="ARBA" id="ARBA00023002"/>
    </source>
</evidence>
<organism evidence="4 5">
    <name type="scientific">Clostridium facile</name>
    <dbReference type="NCBI Taxonomy" id="2763035"/>
    <lineage>
        <taxon>Bacteria</taxon>
        <taxon>Bacillati</taxon>
        <taxon>Bacillota</taxon>
        <taxon>Clostridia</taxon>
        <taxon>Eubacteriales</taxon>
        <taxon>Clostridiaceae</taxon>
        <taxon>Clostridium</taxon>
    </lineage>
</organism>
<dbReference type="CDD" id="cd00350">
    <property type="entry name" value="rubredoxin_like"/>
    <property type="match status" value="1"/>
</dbReference>
<dbReference type="SUPFAM" id="SSF50475">
    <property type="entry name" value="FMN-binding split barrel"/>
    <property type="match status" value="1"/>
</dbReference>
<dbReference type="Proteomes" id="UP000649151">
    <property type="component" value="Unassembled WGS sequence"/>
</dbReference>
<dbReference type="Pfam" id="PF01613">
    <property type="entry name" value="Flavin_Reduct"/>
    <property type="match status" value="1"/>
</dbReference>
<dbReference type="RefSeq" id="WP_186996949.1">
    <property type="nucleotide sequence ID" value="NZ_JACOQK010000001.1"/>
</dbReference>
<dbReference type="InterPro" id="IPR012349">
    <property type="entry name" value="Split_barrel_FMN-bd"/>
</dbReference>
<evidence type="ECO:0000259" key="3">
    <source>
        <dbReference type="PROSITE" id="PS50903"/>
    </source>
</evidence>
<dbReference type="InterPro" id="IPR024934">
    <property type="entry name" value="Rubredoxin-like_dom"/>
</dbReference>
<dbReference type="InterPro" id="IPR048574">
    <property type="entry name" value="RUBY_RBDX"/>
</dbReference>
<protein>
    <submittedName>
        <fullName evidence="4">Flavin reductase</fullName>
    </submittedName>
</protein>
<comment type="cofactor">
    <cofactor evidence="1">
        <name>Fe(3+)</name>
        <dbReference type="ChEBI" id="CHEBI:29034"/>
    </cofactor>
</comment>
<dbReference type="PANTHER" id="PTHR30466:SF1">
    <property type="entry name" value="FMN REDUCTASE (NADH) RUTF"/>
    <property type="match status" value="1"/>
</dbReference>
<dbReference type="EMBL" id="JACOQK010000001">
    <property type="protein sequence ID" value="MBC5788405.1"/>
    <property type="molecule type" value="Genomic_DNA"/>
</dbReference>
<dbReference type="PANTHER" id="PTHR30466">
    <property type="entry name" value="FLAVIN REDUCTASE"/>
    <property type="match status" value="1"/>
</dbReference>
<dbReference type="SUPFAM" id="SSF57802">
    <property type="entry name" value="Rubredoxin-like"/>
    <property type="match status" value="1"/>
</dbReference>
<dbReference type="PROSITE" id="PS50903">
    <property type="entry name" value="RUBREDOXIN_LIKE"/>
    <property type="match status" value="1"/>
</dbReference>
<keyword evidence="2" id="KW-0560">Oxidoreductase</keyword>
<dbReference type="Gene3D" id="2.20.28.10">
    <property type="match status" value="1"/>
</dbReference>
<gene>
    <name evidence="4" type="ORF">H8Z77_10355</name>
</gene>
<name>A0ABR7ITC8_9CLOT</name>
<proteinExistence type="predicted"/>
<keyword evidence="5" id="KW-1185">Reference proteome</keyword>
<dbReference type="InterPro" id="IPR050268">
    <property type="entry name" value="NADH-dep_flavin_reductase"/>
</dbReference>
<dbReference type="Gene3D" id="2.30.110.10">
    <property type="entry name" value="Electron Transport, Fmn-binding Protein, Chain A"/>
    <property type="match status" value="1"/>
</dbReference>